<dbReference type="Pfam" id="PF02825">
    <property type="entry name" value="WWE"/>
    <property type="match status" value="1"/>
</dbReference>
<name>A0A7R9P8D5_TIMCA</name>
<dbReference type="InterPro" id="IPR012337">
    <property type="entry name" value="RNaseH-like_sf"/>
</dbReference>
<proteinExistence type="inferred from homology"/>
<dbReference type="SUPFAM" id="SSF53098">
    <property type="entry name" value="Ribonuclease H-like"/>
    <property type="match status" value="1"/>
</dbReference>
<feature type="compositionally biased region" description="Polar residues" evidence="2">
    <location>
        <begin position="271"/>
        <end position="286"/>
    </location>
</feature>
<dbReference type="PANTHER" id="PTHR23509:SF10">
    <property type="entry name" value="LD21067P"/>
    <property type="match status" value="1"/>
</dbReference>
<feature type="compositionally biased region" description="Polar residues" evidence="2">
    <location>
        <begin position="1380"/>
        <end position="1409"/>
    </location>
</feature>
<organism evidence="4">
    <name type="scientific">Timema californicum</name>
    <name type="common">California timema</name>
    <name type="synonym">Walking stick</name>
    <dbReference type="NCBI Taxonomy" id="61474"/>
    <lineage>
        <taxon>Eukaryota</taxon>
        <taxon>Metazoa</taxon>
        <taxon>Ecdysozoa</taxon>
        <taxon>Arthropoda</taxon>
        <taxon>Hexapoda</taxon>
        <taxon>Insecta</taxon>
        <taxon>Pterygota</taxon>
        <taxon>Neoptera</taxon>
        <taxon>Polyneoptera</taxon>
        <taxon>Phasmatodea</taxon>
        <taxon>Timematodea</taxon>
        <taxon>Timematoidea</taxon>
        <taxon>Timematidae</taxon>
        <taxon>Timema</taxon>
    </lineage>
</organism>
<dbReference type="InterPro" id="IPR058055">
    <property type="entry name" value="PA-PLA1"/>
</dbReference>
<dbReference type="InterPro" id="IPR057825">
    <property type="entry name" value="WWE_SEC23-DDH2"/>
</dbReference>
<evidence type="ECO:0000313" key="4">
    <source>
        <dbReference type="EMBL" id="CAD7573580.1"/>
    </source>
</evidence>
<feature type="domain" description="DDHD" evidence="3">
    <location>
        <begin position="919"/>
        <end position="1123"/>
    </location>
</feature>
<evidence type="ECO:0000259" key="3">
    <source>
        <dbReference type="PROSITE" id="PS51043"/>
    </source>
</evidence>
<dbReference type="Pfam" id="PF02862">
    <property type="entry name" value="DDHD"/>
    <property type="match status" value="1"/>
</dbReference>
<feature type="region of interest" description="Disordered" evidence="2">
    <location>
        <begin position="858"/>
        <end position="893"/>
    </location>
</feature>
<dbReference type="Pfam" id="PF23464">
    <property type="entry name" value="WWE_3"/>
    <property type="match status" value="1"/>
</dbReference>
<dbReference type="SMART" id="SM01127">
    <property type="entry name" value="DDHD"/>
    <property type="match status" value="1"/>
</dbReference>
<feature type="region of interest" description="Disordered" evidence="2">
    <location>
        <begin position="1343"/>
        <end position="1363"/>
    </location>
</feature>
<dbReference type="InterPro" id="IPR004177">
    <property type="entry name" value="DDHD_dom"/>
</dbReference>
<dbReference type="GO" id="GO:0046872">
    <property type="term" value="F:metal ion binding"/>
    <property type="evidence" value="ECO:0007669"/>
    <property type="project" value="InterPro"/>
</dbReference>
<reference evidence="4" key="1">
    <citation type="submission" date="2020-11" db="EMBL/GenBank/DDBJ databases">
        <authorList>
            <person name="Tran Van P."/>
        </authorList>
    </citation>
    <scope>NUCLEOTIDE SEQUENCE</scope>
</reference>
<dbReference type="PANTHER" id="PTHR23509">
    <property type="entry name" value="PA-PL1 PHOSPHOLIPASE FAMILY"/>
    <property type="match status" value="1"/>
</dbReference>
<accession>A0A7R9P8D5</accession>
<dbReference type="PROSITE" id="PS51043">
    <property type="entry name" value="DDHD"/>
    <property type="match status" value="1"/>
</dbReference>
<evidence type="ECO:0000256" key="1">
    <source>
        <dbReference type="ARBA" id="ARBA00038464"/>
    </source>
</evidence>
<sequence length="1451" mass="158708">MVQGANLVVDLTADDGELEARISMVKSPNQLKGWECTPRSGPQLSAVTQHQRSHGTTVAKKYLVFVIEAIFLKWSSSMMRYGHLPVANFLTALGHIVEVDSFLGQDSASSASVKLSNASTFPSFTSQPLGEFAQARPSETLSTGAQPLRYSTPTPDVPAYAPLLTSVVKTPSITPTRPSPVQTPGSLTSQPSNVTQYVNKVFPPTQPLVSTYPTRTSPGLIPQPLGSTYPTHTSPGLISQPLLPSTNFTSPLAASVVPLSQGVQHHPPIQTILSPRNGPQTSTSLLRSVPSSTESLSTVSSAVSSTSGQFFNPSEVNIETSAGYFATRQNPSLTSLKSAEEDITTLASKPLQETVAPFSQGLPSSAATPPVARVAPLGGSSNTYRLGNKKKLVYAQPPGLSRSSAPPLLSSPTPFVSPAPPLLSSPTPFVSPAPPLLSSPTPSVSPALQLLPSSIPLSDSTTNVRAFQPSALGGDSAIIAATMTPTQLPTSEILKYQPSVQTESQSSLTVLPPSFSNLSQGQAGMMYREVYHHWFFKKEVEGKVLWQPFSMVDSLALEEAFTSTDISPEMIVPTDGGRYDVNVLRRQRSAVYWNEPVTEVRRCSWFYKGAIDTRYVPYEENVSTRLEEEFKIATTTNVWHRKVEFPNKETVVFHGPNVMVHFLQGAALDVWGNTPQTPSRPRVVKRGVDEFDIDEGEPAAVDHVLFLVHGIGSVCDLKFRKVEEVVDEFRSLSLQLVQSHFRSSYDLGRVSRIEVLPVSWHATLHGEATGIDRKLKSITLRSIPKLRHFTNDTLLDILFYTSPVYCQTIMQTVGSELNRLYNLFLNRNPNFQGGVSLGGHSLGSLILFDLLYHQKPPPQDQAPPAADSSVDTNTIDDENSNPGAAGNKVPPDQRKLNHQVSYMMGNAGTGQPCISYPQLTFQPLAFFALGSPIAMFVTVRGIETLGEDFCLPTCPGFFNIFHPFDPVAYRMETLINPELTSLRPVLIPHHKGRKRMHLELKETMARVGADLKQRVIESVKSTWNTVYQLAMFHRTEDQALEQEVDKVLEEQMHRDETESTHSVEGEVDQDVCVGQLNSGRRVDYVLQEAPFESFNEYLFALGSHVCYCRSPSTRKRLHTVMEEMVLPVLELIQFVDTRWSSEYNMLSRLHAVRKAVGAELANSENNIEILTEVEWKQAAGIVEVLGPLADATKEISGDNKALKSRFSFYDSDPIFCPSMLCDPRFRGVLIDDMVAVNTLAIEVKKLSDKSSLEPNVKDEHPSCSSSSSGLWSSFDSIPNTTQPAIDNNSEVKDYLNEPRVPISGGGKRVLENTLMSPRESEDTMLMILKEVYSLLGISADTHVQHQHSPTERDSSNFSQPLHSDSLLIGSPTLSPVFDSPQVSSRPLVSTLPISNHNSSSGFDPPSLSQGVHLASHTAPALNQPPLGMDPTAPPSDIINVGPPPVSGFLRK</sequence>
<dbReference type="GO" id="GO:0030134">
    <property type="term" value="C:COPII-coated ER to Golgi transport vesicle"/>
    <property type="evidence" value="ECO:0007669"/>
    <property type="project" value="TreeGrafter"/>
</dbReference>
<protein>
    <submittedName>
        <fullName evidence="4">(California timema) hypothetical protein</fullName>
    </submittedName>
</protein>
<dbReference type="EMBL" id="OE181707">
    <property type="protein sequence ID" value="CAD7573580.1"/>
    <property type="molecule type" value="Genomic_DNA"/>
</dbReference>
<comment type="similarity">
    <text evidence="1">Belongs to the PA-PLA1 family.</text>
</comment>
<feature type="region of interest" description="Disordered" evidence="2">
    <location>
        <begin position="1378"/>
        <end position="1451"/>
    </location>
</feature>
<feature type="region of interest" description="Disordered" evidence="2">
    <location>
        <begin position="171"/>
        <end position="192"/>
    </location>
</feature>
<dbReference type="GO" id="GO:0004620">
    <property type="term" value="F:phospholipase activity"/>
    <property type="evidence" value="ECO:0007669"/>
    <property type="project" value="TreeGrafter"/>
</dbReference>
<dbReference type="InterPro" id="IPR004170">
    <property type="entry name" value="WWE_dom"/>
</dbReference>
<feature type="region of interest" description="Disordered" evidence="2">
    <location>
        <begin position="267"/>
        <end position="290"/>
    </location>
</feature>
<gene>
    <name evidence="4" type="ORF">TCMB3V08_LOCUS6215</name>
</gene>
<evidence type="ECO:0000256" key="2">
    <source>
        <dbReference type="SAM" id="MobiDB-lite"/>
    </source>
</evidence>